<feature type="domain" description="Methyltransferase small" evidence="6">
    <location>
        <begin position="116"/>
        <end position="201"/>
    </location>
</feature>
<evidence type="ECO:0000256" key="5">
    <source>
        <dbReference type="HAMAP-Rule" id="MF_02126"/>
    </source>
</evidence>
<dbReference type="InterPro" id="IPR002052">
    <property type="entry name" value="DNA_methylase_N6_adenine_CS"/>
</dbReference>
<dbReference type="GO" id="GO:0032259">
    <property type="term" value="P:methylation"/>
    <property type="evidence" value="ECO:0007669"/>
    <property type="project" value="UniProtKB-KW"/>
</dbReference>
<dbReference type="PANTHER" id="PTHR18895">
    <property type="entry name" value="HEMK METHYLTRANSFERASE"/>
    <property type="match status" value="1"/>
</dbReference>
<comment type="caution">
    <text evidence="5">Lacks conserved residue(s) required for the propagation of feature annotation.</text>
</comment>
<feature type="domain" description="Release factor glutamine methyltransferase N-terminal" evidence="7">
    <location>
        <begin position="10"/>
        <end position="76"/>
    </location>
</feature>
<protein>
    <recommendedName>
        <fullName evidence="5">Release factor glutamine methyltransferase</fullName>
        <shortName evidence="5">RF MTase</shortName>
        <ecNumber evidence="5">2.1.1.297</ecNumber>
    </recommendedName>
    <alternativeName>
        <fullName evidence="5">N5-glutamine methyltransferase PrmC</fullName>
    </alternativeName>
    <alternativeName>
        <fullName evidence="5">Protein-(glutamine-N5) MTase PrmC</fullName>
    </alternativeName>
    <alternativeName>
        <fullName evidence="5">Protein-glutamine N-methyltransferase PrmC</fullName>
    </alternativeName>
</protein>
<evidence type="ECO:0000256" key="4">
    <source>
        <dbReference type="ARBA" id="ARBA00048391"/>
    </source>
</evidence>
<dbReference type="PROSITE" id="PS00092">
    <property type="entry name" value="N6_MTASE"/>
    <property type="match status" value="1"/>
</dbReference>
<dbReference type="EMBL" id="FRCS01000001">
    <property type="protein sequence ID" value="SHM24725.1"/>
    <property type="molecule type" value="Genomic_DNA"/>
</dbReference>
<dbReference type="InterPro" id="IPR007848">
    <property type="entry name" value="Small_mtfrase_dom"/>
</dbReference>
<name>A0A1M7H8B9_9ACTN</name>
<comment type="function">
    <text evidence="5">Methylates the class 1 translation termination release factors RF1/PrfA and RF2/PrfB on the glutamine residue of the universally conserved GGQ motif.</text>
</comment>
<evidence type="ECO:0000259" key="6">
    <source>
        <dbReference type="Pfam" id="PF05175"/>
    </source>
</evidence>
<dbReference type="Gene3D" id="1.10.8.10">
    <property type="entry name" value="DNA helicase RuvA subunit, C-terminal domain"/>
    <property type="match status" value="1"/>
</dbReference>
<dbReference type="AlphaFoldDB" id="A0A1M7H8B9"/>
<dbReference type="NCBIfam" id="TIGR00536">
    <property type="entry name" value="hemK_fam"/>
    <property type="match status" value="1"/>
</dbReference>
<dbReference type="GO" id="GO:0102559">
    <property type="term" value="F:peptide chain release factor N(5)-glutamine methyltransferase activity"/>
    <property type="evidence" value="ECO:0007669"/>
    <property type="project" value="UniProtKB-EC"/>
</dbReference>
<evidence type="ECO:0000256" key="2">
    <source>
        <dbReference type="ARBA" id="ARBA00022679"/>
    </source>
</evidence>
<dbReference type="SUPFAM" id="SSF53335">
    <property type="entry name" value="S-adenosyl-L-methionine-dependent methyltransferases"/>
    <property type="match status" value="1"/>
</dbReference>
<dbReference type="Pfam" id="PF17827">
    <property type="entry name" value="PrmC_N"/>
    <property type="match status" value="1"/>
</dbReference>
<dbReference type="NCBIfam" id="TIGR03534">
    <property type="entry name" value="RF_mod_PrmC"/>
    <property type="match status" value="1"/>
</dbReference>
<dbReference type="InterPro" id="IPR040758">
    <property type="entry name" value="PrmC_N"/>
</dbReference>
<dbReference type="EC" id="2.1.1.297" evidence="5"/>
<feature type="binding site" evidence="5">
    <location>
        <position position="194"/>
    </location>
    <ligand>
        <name>S-adenosyl-L-methionine</name>
        <dbReference type="ChEBI" id="CHEBI:59789"/>
    </ligand>
</feature>
<evidence type="ECO:0000256" key="3">
    <source>
        <dbReference type="ARBA" id="ARBA00022691"/>
    </source>
</evidence>
<evidence type="ECO:0000313" key="8">
    <source>
        <dbReference type="EMBL" id="SHM24725.1"/>
    </source>
</evidence>
<dbReference type="PANTHER" id="PTHR18895:SF74">
    <property type="entry name" value="MTRF1L RELEASE FACTOR GLUTAMINE METHYLTRANSFERASE"/>
    <property type="match status" value="1"/>
</dbReference>
<dbReference type="Proteomes" id="UP000184440">
    <property type="component" value="Unassembled WGS sequence"/>
</dbReference>
<keyword evidence="2 5" id="KW-0808">Transferase</keyword>
<evidence type="ECO:0000256" key="1">
    <source>
        <dbReference type="ARBA" id="ARBA00022603"/>
    </source>
</evidence>
<keyword evidence="9" id="KW-1185">Reference proteome</keyword>
<evidence type="ECO:0000259" key="7">
    <source>
        <dbReference type="Pfam" id="PF17827"/>
    </source>
</evidence>
<comment type="catalytic activity">
    <reaction evidence="4 5">
        <text>L-glutaminyl-[peptide chain release factor] + S-adenosyl-L-methionine = N(5)-methyl-L-glutaminyl-[peptide chain release factor] + S-adenosyl-L-homocysteine + H(+)</text>
        <dbReference type="Rhea" id="RHEA:42896"/>
        <dbReference type="Rhea" id="RHEA-COMP:10271"/>
        <dbReference type="Rhea" id="RHEA-COMP:10272"/>
        <dbReference type="ChEBI" id="CHEBI:15378"/>
        <dbReference type="ChEBI" id="CHEBI:30011"/>
        <dbReference type="ChEBI" id="CHEBI:57856"/>
        <dbReference type="ChEBI" id="CHEBI:59789"/>
        <dbReference type="ChEBI" id="CHEBI:61891"/>
        <dbReference type="EC" id="2.1.1.297"/>
    </reaction>
</comment>
<sequence>METVSLGPVLAGAVRRLTEAGVASPRFDAEELAAFVLGVPRSRLLLAEGFDQPQAARFDDLVGERARRVPLQHLTGVAGFRHLELAVGPGVFVPRPETELLAGWAIERARALPRPVVVDLCSGSGAITLAVANECPDATVYGVEREELALAWARRNGEARRVAGDRSVTFVHGDATAPDVLAELDGTVDVVVTNPPYVPDGSTVSPEVAEHDPAAALWGGPDGLDVVRRLLVRAAALLRPGGVLGIEHADVQGESLPALVNRHEAFEDVADHRDLADRPRFTTARRRKLAG</sequence>
<dbReference type="InterPro" id="IPR004556">
    <property type="entry name" value="HemK-like"/>
</dbReference>
<keyword evidence="1 5" id="KW-0489">Methyltransferase</keyword>
<reference evidence="8 9" key="1">
    <citation type="submission" date="2016-11" db="EMBL/GenBank/DDBJ databases">
        <authorList>
            <person name="Jaros S."/>
            <person name="Januszkiewicz K."/>
            <person name="Wedrychowicz H."/>
        </authorList>
    </citation>
    <scope>NUCLEOTIDE SEQUENCE [LARGE SCALE GENOMIC DNA]</scope>
    <source>
        <strain evidence="8 9">DSM 46144</strain>
    </source>
</reference>
<dbReference type="InterPro" id="IPR050320">
    <property type="entry name" value="N5-glutamine_MTase"/>
</dbReference>
<dbReference type="GO" id="GO:0003676">
    <property type="term" value="F:nucleic acid binding"/>
    <property type="evidence" value="ECO:0007669"/>
    <property type="project" value="InterPro"/>
</dbReference>
<keyword evidence="3 5" id="KW-0949">S-adenosyl-L-methionine</keyword>
<proteinExistence type="inferred from homology"/>
<feature type="binding site" evidence="5">
    <location>
        <position position="144"/>
    </location>
    <ligand>
        <name>S-adenosyl-L-methionine</name>
        <dbReference type="ChEBI" id="CHEBI:59789"/>
    </ligand>
</feature>
<dbReference type="CDD" id="cd02440">
    <property type="entry name" value="AdoMet_MTases"/>
    <property type="match status" value="1"/>
</dbReference>
<organism evidence="8 9">
    <name type="scientific">Cryptosporangium aurantiacum</name>
    <dbReference type="NCBI Taxonomy" id="134849"/>
    <lineage>
        <taxon>Bacteria</taxon>
        <taxon>Bacillati</taxon>
        <taxon>Actinomycetota</taxon>
        <taxon>Actinomycetes</taxon>
        <taxon>Cryptosporangiales</taxon>
        <taxon>Cryptosporangiaceae</taxon>
        <taxon>Cryptosporangium</taxon>
    </lineage>
</organism>
<evidence type="ECO:0000313" key="9">
    <source>
        <dbReference type="Proteomes" id="UP000184440"/>
    </source>
</evidence>
<gene>
    <name evidence="5" type="primary">prmC</name>
    <name evidence="8" type="ORF">SAMN05443668_101102</name>
</gene>
<dbReference type="RefSeq" id="WP_218617203.1">
    <property type="nucleotide sequence ID" value="NZ_FRCS01000001.1"/>
</dbReference>
<dbReference type="Pfam" id="PF05175">
    <property type="entry name" value="MTS"/>
    <property type="match status" value="1"/>
</dbReference>
<dbReference type="InterPro" id="IPR029063">
    <property type="entry name" value="SAM-dependent_MTases_sf"/>
</dbReference>
<dbReference type="InterPro" id="IPR019874">
    <property type="entry name" value="RF_methyltr_PrmC"/>
</dbReference>
<feature type="binding site" evidence="5">
    <location>
        <begin position="194"/>
        <end position="197"/>
    </location>
    <ligand>
        <name>substrate</name>
    </ligand>
</feature>
<accession>A0A1M7H8B9</accession>
<comment type="similarity">
    <text evidence="5">Belongs to the protein N5-glutamine methyltransferase family. PrmC subfamily.</text>
</comment>
<dbReference type="STRING" id="134849.SAMN05443668_101102"/>
<dbReference type="Gene3D" id="3.40.50.150">
    <property type="entry name" value="Vaccinia Virus protein VP39"/>
    <property type="match status" value="1"/>
</dbReference>
<dbReference type="HAMAP" id="MF_02126">
    <property type="entry name" value="RF_methyltr_PrmC"/>
    <property type="match status" value="1"/>
</dbReference>